<keyword evidence="10" id="KW-1185">Reference proteome</keyword>
<evidence type="ECO:0000259" key="8">
    <source>
        <dbReference type="PROSITE" id="PS50089"/>
    </source>
</evidence>
<keyword evidence="5" id="KW-0862">Zinc</keyword>
<dbReference type="PANTHER" id="PTHR14155">
    <property type="entry name" value="RING FINGER DOMAIN-CONTAINING"/>
    <property type="match status" value="1"/>
</dbReference>
<proteinExistence type="inferred from homology"/>
<evidence type="ECO:0000256" key="5">
    <source>
        <dbReference type="ARBA" id="ARBA00022833"/>
    </source>
</evidence>
<dbReference type="GO" id="GO:0061630">
    <property type="term" value="F:ubiquitin protein ligase activity"/>
    <property type="evidence" value="ECO:0007669"/>
    <property type="project" value="UniProtKB-EC"/>
</dbReference>
<evidence type="ECO:0000313" key="9">
    <source>
        <dbReference type="EMBL" id="KAF8648675.1"/>
    </source>
</evidence>
<evidence type="ECO:0000256" key="6">
    <source>
        <dbReference type="ARBA" id="ARBA00024209"/>
    </source>
</evidence>
<evidence type="ECO:0000256" key="7">
    <source>
        <dbReference type="PROSITE-ProRule" id="PRU00175"/>
    </source>
</evidence>
<keyword evidence="3" id="KW-0479">Metal-binding</keyword>
<dbReference type="SMART" id="SM00184">
    <property type="entry name" value="RING"/>
    <property type="match status" value="1"/>
</dbReference>
<dbReference type="OrthoDB" id="636518at2759"/>
<dbReference type="Pfam" id="PF13639">
    <property type="entry name" value="zf-RING_2"/>
    <property type="match status" value="1"/>
</dbReference>
<dbReference type="Proteomes" id="UP000636709">
    <property type="component" value="Unassembled WGS sequence"/>
</dbReference>
<comment type="catalytic activity">
    <reaction evidence="1">
        <text>S-ubiquitinyl-[E2 ubiquitin-conjugating enzyme]-L-cysteine + [acceptor protein]-L-lysine = [E2 ubiquitin-conjugating enzyme]-L-cysteine + N(6)-ubiquitinyl-[acceptor protein]-L-lysine.</text>
        <dbReference type="EC" id="2.3.2.27"/>
    </reaction>
</comment>
<dbReference type="PROSITE" id="PS50089">
    <property type="entry name" value="ZF_RING_2"/>
    <property type="match status" value="1"/>
</dbReference>
<evidence type="ECO:0000256" key="4">
    <source>
        <dbReference type="ARBA" id="ARBA00022771"/>
    </source>
</evidence>
<dbReference type="InterPro" id="IPR013083">
    <property type="entry name" value="Znf_RING/FYVE/PHD"/>
</dbReference>
<evidence type="ECO:0000256" key="2">
    <source>
        <dbReference type="ARBA" id="ARBA00012483"/>
    </source>
</evidence>
<protein>
    <recommendedName>
        <fullName evidence="2">RING-type E3 ubiquitin transferase</fullName>
        <ecNumber evidence="2">2.3.2.27</ecNumber>
    </recommendedName>
</protein>
<evidence type="ECO:0000256" key="3">
    <source>
        <dbReference type="ARBA" id="ARBA00022723"/>
    </source>
</evidence>
<gene>
    <name evidence="9" type="ORF">HU200_064723</name>
</gene>
<dbReference type="SUPFAM" id="SSF57850">
    <property type="entry name" value="RING/U-box"/>
    <property type="match status" value="1"/>
</dbReference>
<dbReference type="EMBL" id="JACEFO010002806">
    <property type="protein sequence ID" value="KAF8648675.1"/>
    <property type="molecule type" value="Genomic_DNA"/>
</dbReference>
<dbReference type="PANTHER" id="PTHR14155:SF627">
    <property type="entry name" value="OS06G0192800 PROTEIN"/>
    <property type="match status" value="1"/>
</dbReference>
<comment type="caution">
    <text evidence="9">The sequence shown here is derived from an EMBL/GenBank/DDBJ whole genome shotgun (WGS) entry which is preliminary data.</text>
</comment>
<dbReference type="EC" id="2.3.2.27" evidence="2"/>
<dbReference type="InterPro" id="IPR053238">
    <property type="entry name" value="RING-H2_zinc_finger"/>
</dbReference>
<feature type="domain" description="RING-type" evidence="8">
    <location>
        <begin position="180"/>
        <end position="225"/>
    </location>
</feature>
<accession>A0A835DW04</accession>
<organism evidence="9 10">
    <name type="scientific">Digitaria exilis</name>
    <dbReference type="NCBI Taxonomy" id="1010633"/>
    <lineage>
        <taxon>Eukaryota</taxon>
        <taxon>Viridiplantae</taxon>
        <taxon>Streptophyta</taxon>
        <taxon>Embryophyta</taxon>
        <taxon>Tracheophyta</taxon>
        <taxon>Spermatophyta</taxon>
        <taxon>Magnoliopsida</taxon>
        <taxon>Liliopsida</taxon>
        <taxon>Poales</taxon>
        <taxon>Poaceae</taxon>
        <taxon>PACMAD clade</taxon>
        <taxon>Panicoideae</taxon>
        <taxon>Panicodae</taxon>
        <taxon>Paniceae</taxon>
        <taxon>Anthephorinae</taxon>
        <taxon>Digitaria</taxon>
    </lineage>
</organism>
<evidence type="ECO:0000256" key="1">
    <source>
        <dbReference type="ARBA" id="ARBA00000900"/>
    </source>
</evidence>
<sequence>MDAAAARPSGYEITSETTRLDVKPSKASELVLHLAVTETHTWLGIGGRNARLRRPRRLGRDVEMLLAARSGPDHLQKADECRRLMVRATAQELRKDKVFHRLPTADMDAAVPRGIEMLVAERAAALPDACRACRCEVSFSIHVDFIYDEAAALLRACGNAGGDMAGMQRSTGSGGGAPPCAICLEEMAPGTEETKTTWLPGCAHGFHGGCIGRWFDKAATCPVCRRDKLQYLPPAYRDVRDRILSDPEGEC</sequence>
<evidence type="ECO:0000313" key="10">
    <source>
        <dbReference type="Proteomes" id="UP000636709"/>
    </source>
</evidence>
<comment type="similarity">
    <text evidence="6">Belongs to the RING-type zinc finger family. ATL subfamily.</text>
</comment>
<reference evidence="9" key="1">
    <citation type="submission" date="2020-07" db="EMBL/GenBank/DDBJ databases">
        <title>Genome sequence and genetic diversity analysis of an under-domesticated orphan crop, white fonio (Digitaria exilis).</title>
        <authorList>
            <person name="Bennetzen J.L."/>
            <person name="Chen S."/>
            <person name="Ma X."/>
            <person name="Wang X."/>
            <person name="Yssel A.E.J."/>
            <person name="Chaluvadi S.R."/>
            <person name="Johnson M."/>
            <person name="Gangashetty P."/>
            <person name="Hamidou F."/>
            <person name="Sanogo M.D."/>
            <person name="Zwaenepoel A."/>
            <person name="Wallace J."/>
            <person name="Van De Peer Y."/>
            <person name="Van Deynze A."/>
        </authorList>
    </citation>
    <scope>NUCLEOTIDE SEQUENCE</scope>
    <source>
        <tissue evidence="9">Leaves</tissue>
    </source>
</reference>
<dbReference type="Gene3D" id="3.30.40.10">
    <property type="entry name" value="Zinc/RING finger domain, C3HC4 (zinc finger)"/>
    <property type="match status" value="1"/>
</dbReference>
<keyword evidence="4 7" id="KW-0863">Zinc-finger</keyword>
<name>A0A835DW04_9POAL</name>
<dbReference type="InterPro" id="IPR001841">
    <property type="entry name" value="Znf_RING"/>
</dbReference>
<dbReference type="AlphaFoldDB" id="A0A835DW04"/>
<dbReference type="GO" id="GO:0008270">
    <property type="term" value="F:zinc ion binding"/>
    <property type="evidence" value="ECO:0007669"/>
    <property type="project" value="UniProtKB-KW"/>
</dbReference>